<keyword evidence="1 3" id="KW-0597">Phosphoprotein</keyword>
<proteinExistence type="predicted"/>
<evidence type="ECO:0000256" key="1">
    <source>
        <dbReference type="ARBA" id="ARBA00022553"/>
    </source>
</evidence>
<dbReference type="PANTHER" id="PTHR44591:SF14">
    <property type="entry name" value="PROTEIN PILG"/>
    <property type="match status" value="1"/>
</dbReference>
<dbReference type="InterPro" id="IPR001789">
    <property type="entry name" value="Sig_transdc_resp-reg_receiver"/>
</dbReference>
<evidence type="ECO:0000259" key="4">
    <source>
        <dbReference type="PROSITE" id="PS50110"/>
    </source>
</evidence>
<dbReference type="GO" id="GO:0000160">
    <property type="term" value="P:phosphorelay signal transduction system"/>
    <property type="evidence" value="ECO:0007669"/>
    <property type="project" value="UniProtKB-KW"/>
</dbReference>
<dbReference type="PANTHER" id="PTHR44591">
    <property type="entry name" value="STRESS RESPONSE REGULATOR PROTEIN 1"/>
    <property type="match status" value="1"/>
</dbReference>
<sequence length="155" mass="18057">MVNLERSVVHIVDDDEVIMEIFSEIIHDFGCRTLLFSSPTHYLGYMNEPDYSSPLAIISDVRMPEMNGYDFMHQVRQLNPFQKFVVVTGSPEIEHKYKNLACMYLCKPFNPDSLKHHICLFLQCDKNCGLDNAEGRIHDDRILFNLNKWSCPNNK</sequence>
<dbReference type="Proteomes" id="UP000231701">
    <property type="component" value="Chromosome"/>
</dbReference>
<gene>
    <name evidence="5" type="ORF">Ga0123461_0586</name>
</gene>
<evidence type="ECO:0000256" key="2">
    <source>
        <dbReference type="ARBA" id="ARBA00023012"/>
    </source>
</evidence>
<reference evidence="5 6" key="1">
    <citation type="submission" date="2016-12" db="EMBL/GenBank/DDBJ databases">
        <title>Isolation and genomic insights into novel planktonic Zetaproteobacteria from stratified waters of the Chesapeake Bay.</title>
        <authorList>
            <person name="McAllister S.M."/>
            <person name="Kato S."/>
            <person name="Chan C.S."/>
            <person name="Chiu B.K."/>
            <person name="Field E.K."/>
        </authorList>
    </citation>
    <scope>NUCLEOTIDE SEQUENCE [LARGE SCALE GENOMIC DNA]</scope>
    <source>
        <strain evidence="5 6">CP-5</strain>
    </source>
</reference>
<dbReference type="InterPro" id="IPR011006">
    <property type="entry name" value="CheY-like_superfamily"/>
</dbReference>
<evidence type="ECO:0000256" key="3">
    <source>
        <dbReference type="PROSITE-ProRule" id="PRU00169"/>
    </source>
</evidence>
<dbReference type="Gene3D" id="3.40.50.2300">
    <property type="match status" value="1"/>
</dbReference>
<dbReference type="OrthoDB" id="5296683at2"/>
<keyword evidence="2" id="KW-0902">Two-component regulatory system</keyword>
<dbReference type="SUPFAM" id="SSF52172">
    <property type="entry name" value="CheY-like"/>
    <property type="match status" value="1"/>
</dbReference>
<dbReference type="SMART" id="SM00448">
    <property type="entry name" value="REC"/>
    <property type="match status" value="1"/>
</dbReference>
<dbReference type="InterPro" id="IPR050595">
    <property type="entry name" value="Bact_response_regulator"/>
</dbReference>
<organism evidence="5 6">
    <name type="scientific">Mariprofundus aestuarium</name>
    <dbReference type="NCBI Taxonomy" id="1921086"/>
    <lineage>
        <taxon>Bacteria</taxon>
        <taxon>Pseudomonadati</taxon>
        <taxon>Pseudomonadota</taxon>
        <taxon>Candidatius Mariprofundia</taxon>
        <taxon>Mariprofundales</taxon>
        <taxon>Mariprofundaceae</taxon>
        <taxon>Mariprofundus</taxon>
    </lineage>
</organism>
<dbReference type="Pfam" id="PF00072">
    <property type="entry name" value="Response_reg"/>
    <property type="match status" value="1"/>
</dbReference>
<accession>A0A2K8KZQ2</accession>
<dbReference type="RefSeq" id="WP_157819201.1">
    <property type="nucleotide sequence ID" value="NZ_CP018799.1"/>
</dbReference>
<dbReference type="KEGG" id="maes:Ga0123461_0586"/>
<feature type="modified residue" description="4-aspartylphosphate" evidence="3">
    <location>
        <position position="60"/>
    </location>
</feature>
<evidence type="ECO:0000313" key="5">
    <source>
        <dbReference type="EMBL" id="ATX79021.1"/>
    </source>
</evidence>
<dbReference type="PROSITE" id="PS50110">
    <property type="entry name" value="RESPONSE_REGULATORY"/>
    <property type="match status" value="1"/>
</dbReference>
<evidence type="ECO:0000313" key="6">
    <source>
        <dbReference type="Proteomes" id="UP000231701"/>
    </source>
</evidence>
<name>A0A2K8KZQ2_MARES</name>
<dbReference type="EMBL" id="CP018799">
    <property type="protein sequence ID" value="ATX79021.1"/>
    <property type="molecule type" value="Genomic_DNA"/>
</dbReference>
<keyword evidence="6" id="KW-1185">Reference proteome</keyword>
<feature type="domain" description="Response regulatory" evidence="4">
    <location>
        <begin position="8"/>
        <end position="122"/>
    </location>
</feature>
<protein>
    <submittedName>
        <fullName evidence="5">Response regulator receiver domain-containing protein</fullName>
    </submittedName>
</protein>
<dbReference type="AlphaFoldDB" id="A0A2K8KZQ2"/>